<dbReference type="Proteomes" id="UP000763557">
    <property type="component" value="Unassembled WGS sequence"/>
</dbReference>
<evidence type="ECO:0000313" key="2">
    <source>
        <dbReference type="Proteomes" id="UP000763557"/>
    </source>
</evidence>
<name>A0ABX2FIE0_9PSEU</name>
<sequence length="155" mass="17022">MGFFGTYLYDGDKWTPHDLEVPPDVAGPWLMVDIHDSDIAAVRYSPAGPGTGIAYLGVTPRVYFDDEKASAPTDVAREAEGLAAWREELGASAVISDDLIDFLAEDEAEDWDEDEDGEDLDDTFVEEKTVQFLVALNVPVPDDLLRSWAARPSLS</sequence>
<comment type="caution">
    <text evidence="1">The sequence shown here is derived from an EMBL/GenBank/DDBJ whole genome shotgun (WGS) entry which is preliminary data.</text>
</comment>
<dbReference type="RefSeq" id="WP_173141671.1">
    <property type="nucleotide sequence ID" value="NZ_CBCSGW010000046.1"/>
</dbReference>
<gene>
    <name evidence="1" type="ORF">GC106_78170</name>
</gene>
<organism evidence="1 2">
    <name type="scientific">Kibdelosporangium persicum</name>
    <dbReference type="NCBI Taxonomy" id="2698649"/>
    <lineage>
        <taxon>Bacteria</taxon>
        <taxon>Bacillati</taxon>
        <taxon>Actinomycetota</taxon>
        <taxon>Actinomycetes</taxon>
        <taxon>Pseudonocardiales</taxon>
        <taxon>Pseudonocardiaceae</taxon>
        <taxon>Kibdelosporangium</taxon>
    </lineage>
</organism>
<accession>A0ABX2FIE0</accession>
<reference evidence="1 2" key="1">
    <citation type="submission" date="2020-01" db="EMBL/GenBank/DDBJ databases">
        <title>Kibdelosporangium persica a novel Actinomycetes from a hot desert in Iran.</title>
        <authorList>
            <person name="Safaei N."/>
            <person name="Zaburannyi N."/>
            <person name="Mueller R."/>
            <person name="Wink J."/>
        </authorList>
    </citation>
    <scope>NUCLEOTIDE SEQUENCE [LARGE SCALE GENOMIC DNA]</scope>
    <source>
        <strain evidence="1 2">4NS15</strain>
    </source>
</reference>
<evidence type="ECO:0000313" key="1">
    <source>
        <dbReference type="EMBL" id="NRN70546.1"/>
    </source>
</evidence>
<protein>
    <submittedName>
        <fullName evidence="1">Uncharacterized protein</fullName>
    </submittedName>
</protein>
<proteinExistence type="predicted"/>
<keyword evidence="2" id="KW-1185">Reference proteome</keyword>
<dbReference type="EMBL" id="JAAATY010000040">
    <property type="protein sequence ID" value="NRN70546.1"/>
    <property type="molecule type" value="Genomic_DNA"/>
</dbReference>